<dbReference type="Pfam" id="PF14769">
    <property type="entry name" value="CLAMP"/>
    <property type="match status" value="1"/>
</dbReference>
<feature type="compositionally biased region" description="Basic and acidic residues" evidence="1">
    <location>
        <begin position="259"/>
        <end position="268"/>
    </location>
</feature>
<feature type="region of interest" description="Disordered" evidence="1">
    <location>
        <begin position="191"/>
        <end position="232"/>
    </location>
</feature>
<dbReference type="PANTHER" id="PTHR28457">
    <property type="entry name" value="COILED-COIL DOMAIN-CONTAINING PROTEIN 189"/>
    <property type="match status" value="1"/>
</dbReference>
<evidence type="ECO:0000313" key="2">
    <source>
        <dbReference type="EMBL" id="CAH3013730.1"/>
    </source>
</evidence>
<evidence type="ECO:0000256" key="1">
    <source>
        <dbReference type="SAM" id="MobiDB-lite"/>
    </source>
</evidence>
<sequence>MPSLDEGKKFKPRVLVWTDLTLDNVVNIQRSETPEEVQCLLADIFHLSDWKDDLRQGILVDLYFYTLQYPFLIVICYKLYFSLTFNKFAKDNEFSTEQTSAWFSIIKSVHEMTVDTPYGNVDPVFKYFKELLLCHSVKRPPYSVALFSVDQVKKLTSYAVNTYFRHFKMYKYAFTPKVRLDLSFEYVGLPKTPEPSEVGDEENQGTVEAEQAADEAVKTEEAVAEEEEDPPAVKELKAIINSALSEQVQQLKTSVDQQIKAKDEEMAKKMGISTDASGPPKSPKPKGRKGK</sequence>
<gene>
    <name evidence="2" type="ORF">PEVE_00013385</name>
</gene>
<name>A0ABN8LCA0_9CNID</name>
<proteinExistence type="predicted"/>
<protein>
    <submittedName>
        <fullName evidence="2">Uncharacterized protein</fullName>
    </submittedName>
</protein>
<dbReference type="PANTHER" id="PTHR28457:SF1">
    <property type="entry name" value="CILIA- AND FLAGELLA-ASSOCIATED PROTEIN 119"/>
    <property type="match status" value="1"/>
</dbReference>
<dbReference type="Proteomes" id="UP001159427">
    <property type="component" value="Unassembled WGS sequence"/>
</dbReference>
<evidence type="ECO:0000313" key="3">
    <source>
        <dbReference type="Proteomes" id="UP001159427"/>
    </source>
</evidence>
<dbReference type="EMBL" id="CALNXI010000002">
    <property type="protein sequence ID" value="CAH3013730.1"/>
    <property type="molecule type" value="Genomic_DNA"/>
</dbReference>
<accession>A0ABN8LCA0</accession>
<dbReference type="InterPro" id="IPR032727">
    <property type="entry name" value="CLAMP"/>
</dbReference>
<reference evidence="2 3" key="1">
    <citation type="submission" date="2022-05" db="EMBL/GenBank/DDBJ databases">
        <authorList>
            <consortium name="Genoscope - CEA"/>
            <person name="William W."/>
        </authorList>
    </citation>
    <scope>NUCLEOTIDE SEQUENCE [LARGE SCALE GENOMIC DNA]</scope>
</reference>
<keyword evidence="3" id="KW-1185">Reference proteome</keyword>
<comment type="caution">
    <text evidence="2">The sequence shown here is derived from an EMBL/GenBank/DDBJ whole genome shotgun (WGS) entry which is preliminary data.</text>
</comment>
<feature type="region of interest" description="Disordered" evidence="1">
    <location>
        <begin position="255"/>
        <end position="291"/>
    </location>
</feature>
<organism evidence="2 3">
    <name type="scientific">Porites evermanni</name>
    <dbReference type="NCBI Taxonomy" id="104178"/>
    <lineage>
        <taxon>Eukaryota</taxon>
        <taxon>Metazoa</taxon>
        <taxon>Cnidaria</taxon>
        <taxon>Anthozoa</taxon>
        <taxon>Hexacorallia</taxon>
        <taxon>Scleractinia</taxon>
        <taxon>Fungiina</taxon>
        <taxon>Poritidae</taxon>
        <taxon>Porites</taxon>
    </lineage>
</organism>